<feature type="chain" id="PRO_5046795541" evidence="1">
    <location>
        <begin position="19"/>
        <end position="292"/>
    </location>
</feature>
<evidence type="ECO:0000256" key="1">
    <source>
        <dbReference type="SAM" id="SignalP"/>
    </source>
</evidence>
<evidence type="ECO:0000259" key="2">
    <source>
        <dbReference type="Pfam" id="PF03372"/>
    </source>
</evidence>
<dbReference type="Gene3D" id="3.60.10.10">
    <property type="entry name" value="Endonuclease/exonuclease/phosphatase"/>
    <property type="match status" value="1"/>
</dbReference>
<accession>A0ABW8M416</accession>
<comment type="caution">
    <text evidence="3">The sequence shown here is derived from an EMBL/GenBank/DDBJ whole genome shotgun (WGS) entry which is preliminary data.</text>
</comment>
<gene>
    <name evidence="3" type="ORF">ACI2L5_40450</name>
</gene>
<dbReference type="InterPro" id="IPR005135">
    <property type="entry name" value="Endo/exonuclease/phosphatase"/>
</dbReference>
<keyword evidence="4" id="KW-1185">Reference proteome</keyword>
<dbReference type="InterPro" id="IPR036691">
    <property type="entry name" value="Endo/exonu/phosph_ase_sf"/>
</dbReference>
<dbReference type="RefSeq" id="WP_404748260.1">
    <property type="nucleotide sequence ID" value="NZ_JBJDQH010000016.1"/>
</dbReference>
<dbReference type="PANTHER" id="PTHR14859">
    <property type="entry name" value="CALCOFLUOR WHITE HYPERSENSITIVE PROTEIN PRECURSOR"/>
    <property type="match status" value="1"/>
</dbReference>
<dbReference type="PANTHER" id="PTHR14859:SF15">
    <property type="entry name" value="ENDONUCLEASE_EXONUCLEASE_PHOSPHATASE DOMAIN-CONTAINING PROTEIN"/>
    <property type="match status" value="1"/>
</dbReference>
<dbReference type="InterPro" id="IPR051916">
    <property type="entry name" value="GPI-anchor_lipid_remodeler"/>
</dbReference>
<evidence type="ECO:0000313" key="3">
    <source>
        <dbReference type="EMBL" id="MFK4271151.1"/>
    </source>
</evidence>
<keyword evidence="3" id="KW-0540">Nuclease</keyword>
<dbReference type="SUPFAM" id="SSF56219">
    <property type="entry name" value="DNase I-like"/>
    <property type="match status" value="1"/>
</dbReference>
<sequence length="292" mass="31619">MGTAIAAVLALLLSSVSAVESGANMATMATASAQAIAPPISSPEWTAVFPNRVANFNVCNPCRGPNPPYHVDQIVDQIVKYRPQVIGLEEICVGETQRLIGKLRAKGYRYYAAYGGVKNTRWGCYEFGSAYGNAILSAAPLTNKVDRHYSQGGSEPRGYVAADTTVAGKKARVFATHLAAQAGQANVRKVQVEELVTAVRAYRDAIVLGDFNTEPNAHELSPMWSKFHDADPACRPTQYLFPCKMTEDSTRPGGKKYDYIFLRNGGAFSSSTVGVHENFSDHKLIHADLVSN</sequence>
<proteinExistence type="predicted"/>
<dbReference type="GO" id="GO:0004519">
    <property type="term" value="F:endonuclease activity"/>
    <property type="evidence" value="ECO:0007669"/>
    <property type="project" value="UniProtKB-KW"/>
</dbReference>
<name>A0ABW8M416_9ACTN</name>
<keyword evidence="1" id="KW-0732">Signal</keyword>
<protein>
    <submittedName>
        <fullName evidence="3">Endonuclease/exonuclease/phosphatase family protein</fullName>
    </submittedName>
</protein>
<organism evidence="3 4">
    <name type="scientific">Streptomyces milbemycinicus</name>
    <dbReference type="NCBI Taxonomy" id="476552"/>
    <lineage>
        <taxon>Bacteria</taxon>
        <taxon>Bacillati</taxon>
        <taxon>Actinomycetota</taxon>
        <taxon>Actinomycetes</taxon>
        <taxon>Kitasatosporales</taxon>
        <taxon>Streptomycetaceae</taxon>
        <taxon>Streptomyces</taxon>
    </lineage>
</organism>
<feature type="domain" description="Endonuclease/exonuclease/phosphatase" evidence="2">
    <location>
        <begin position="56"/>
        <end position="282"/>
    </location>
</feature>
<feature type="signal peptide" evidence="1">
    <location>
        <begin position="1"/>
        <end position="18"/>
    </location>
</feature>
<dbReference type="Pfam" id="PF03372">
    <property type="entry name" value="Exo_endo_phos"/>
    <property type="match status" value="1"/>
</dbReference>
<evidence type="ECO:0000313" key="4">
    <source>
        <dbReference type="Proteomes" id="UP001620295"/>
    </source>
</evidence>
<dbReference type="Proteomes" id="UP001620295">
    <property type="component" value="Unassembled WGS sequence"/>
</dbReference>
<reference evidence="3 4" key="1">
    <citation type="submission" date="2024-11" db="EMBL/GenBank/DDBJ databases">
        <title>The Natural Products Discovery Center: Release of the First 8490 Sequenced Strains for Exploring Actinobacteria Biosynthetic Diversity.</title>
        <authorList>
            <person name="Kalkreuter E."/>
            <person name="Kautsar S.A."/>
            <person name="Yang D."/>
            <person name="Bader C.D."/>
            <person name="Teijaro C.N."/>
            <person name="Fluegel L."/>
            <person name="Davis C.M."/>
            <person name="Simpson J.R."/>
            <person name="Lauterbach L."/>
            <person name="Steele A.D."/>
            <person name="Gui C."/>
            <person name="Meng S."/>
            <person name="Li G."/>
            <person name="Viehrig K."/>
            <person name="Ye F."/>
            <person name="Su P."/>
            <person name="Kiefer A.F."/>
            <person name="Nichols A."/>
            <person name="Cepeda A.J."/>
            <person name="Yan W."/>
            <person name="Fan B."/>
            <person name="Jiang Y."/>
            <person name="Adhikari A."/>
            <person name="Zheng C.-J."/>
            <person name="Schuster L."/>
            <person name="Cowan T.M."/>
            <person name="Smanski M.J."/>
            <person name="Chevrette M.G."/>
            <person name="De Carvalho L.P.S."/>
            <person name="Shen B."/>
        </authorList>
    </citation>
    <scope>NUCLEOTIDE SEQUENCE [LARGE SCALE GENOMIC DNA]</scope>
    <source>
        <strain evidence="3 4">NPDC020863</strain>
    </source>
</reference>
<keyword evidence="3" id="KW-0255">Endonuclease</keyword>
<keyword evidence="3" id="KW-0378">Hydrolase</keyword>
<dbReference type="EMBL" id="JBJDQH010000016">
    <property type="protein sequence ID" value="MFK4271151.1"/>
    <property type="molecule type" value="Genomic_DNA"/>
</dbReference>